<protein>
    <submittedName>
        <fullName evidence="9">Uncharacterized protein</fullName>
    </submittedName>
</protein>
<keyword evidence="6" id="KW-0539">Nucleus</keyword>
<gene>
    <name evidence="9" type="ORF">KP509_25G002300</name>
</gene>
<proteinExistence type="predicted"/>
<feature type="domain" description="HTH myb-type" evidence="8">
    <location>
        <begin position="89"/>
        <end position="139"/>
    </location>
</feature>
<keyword evidence="5" id="KW-0804">Transcription</keyword>
<dbReference type="Proteomes" id="UP000825935">
    <property type="component" value="Chromosome 25"/>
</dbReference>
<dbReference type="PANTHER" id="PTHR47997:SF83">
    <property type="match status" value="1"/>
</dbReference>
<comment type="subcellular location">
    <subcellularLocation>
        <location evidence="1">Nucleus</location>
    </subcellularLocation>
</comment>
<evidence type="ECO:0000313" key="9">
    <source>
        <dbReference type="EMBL" id="KAH7297580.1"/>
    </source>
</evidence>
<feature type="domain" description="Myb-like" evidence="7">
    <location>
        <begin position="85"/>
        <end position="135"/>
    </location>
</feature>
<dbReference type="GO" id="GO:0003677">
    <property type="term" value="F:DNA binding"/>
    <property type="evidence" value="ECO:0007669"/>
    <property type="project" value="UniProtKB-KW"/>
</dbReference>
<dbReference type="PROSITE" id="PS51294">
    <property type="entry name" value="HTH_MYB"/>
    <property type="match status" value="2"/>
</dbReference>
<evidence type="ECO:0000256" key="6">
    <source>
        <dbReference type="ARBA" id="ARBA00023242"/>
    </source>
</evidence>
<keyword evidence="10" id="KW-1185">Reference proteome</keyword>
<keyword evidence="4" id="KW-0238">DNA-binding</keyword>
<keyword evidence="3" id="KW-0805">Transcription regulation</keyword>
<dbReference type="InterPro" id="IPR051953">
    <property type="entry name" value="Plant_SW-associated_TFs"/>
</dbReference>
<dbReference type="GO" id="GO:0005634">
    <property type="term" value="C:nucleus"/>
    <property type="evidence" value="ECO:0007669"/>
    <property type="project" value="UniProtKB-SubCell"/>
</dbReference>
<feature type="domain" description="HTH myb-type" evidence="8">
    <location>
        <begin position="32"/>
        <end position="88"/>
    </location>
</feature>
<dbReference type="OrthoDB" id="2143914at2759"/>
<feature type="domain" description="Myb-like" evidence="7">
    <location>
        <begin position="32"/>
        <end position="84"/>
    </location>
</feature>
<dbReference type="InterPro" id="IPR009057">
    <property type="entry name" value="Homeodomain-like_sf"/>
</dbReference>
<dbReference type="EMBL" id="CM035430">
    <property type="protein sequence ID" value="KAH7297580.1"/>
    <property type="molecule type" value="Genomic_DNA"/>
</dbReference>
<evidence type="ECO:0000256" key="1">
    <source>
        <dbReference type="ARBA" id="ARBA00004123"/>
    </source>
</evidence>
<dbReference type="Gene3D" id="1.10.10.60">
    <property type="entry name" value="Homeodomain-like"/>
    <property type="match status" value="2"/>
</dbReference>
<dbReference type="Pfam" id="PF00249">
    <property type="entry name" value="Myb_DNA-binding"/>
    <property type="match status" value="2"/>
</dbReference>
<evidence type="ECO:0000256" key="3">
    <source>
        <dbReference type="ARBA" id="ARBA00023015"/>
    </source>
</evidence>
<dbReference type="PROSITE" id="PS50090">
    <property type="entry name" value="MYB_LIKE"/>
    <property type="match status" value="2"/>
</dbReference>
<keyword evidence="2" id="KW-0677">Repeat</keyword>
<evidence type="ECO:0000256" key="4">
    <source>
        <dbReference type="ARBA" id="ARBA00023125"/>
    </source>
</evidence>
<dbReference type="InterPro" id="IPR017930">
    <property type="entry name" value="Myb_dom"/>
</dbReference>
<name>A0A8T2RNE3_CERRI</name>
<evidence type="ECO:0000259" key="8">
    <source>
        <dbReference type="PROSITE" id="PS51294"/>
    </source>
</evidence>
<reference evidence="9" key="1">
    <citation type="submission" date="2021-08" db="EMBL/GenBank/DDBJ databases">
        <title>WGS assembly of Ceratopteris richardii.</title>
        <authorList>
            <person name="Marchant D.B."/>
            <person name="Chen G."/>
            <person name="Jenkins J."/>
            <person name="Shu S."/>
            <person name="Leebens-Mack J."/>
            <person name="Grimwood J."/>
            <person name="Schmutz J."/>
            <person name="Soltis P."/>
            <person name="Soltis D."/>
            <person name="Chen Z.-H."/>
        </authorList>
    </citation>
    <scope>NUCLEOTIDE SEQUENCE</scope>
    <source>
        <strain evidence="9">Whitten #5841</strain>
        <tissue evidence="9">Leaf</tissue>
    </source>
</reference>
<dbReference type="PANTHER" id="PTHR47997">
    <property type="entry name" value="MYB DOMAIN PROTEIN 55"/>
    <property type="match status" value="1"/>
</dbReference>
<dbReference type="SUPFAM" id="SSF46689">
    <property type="entry name" value="Homeodomain-like"/>
    <property type="match status" value="1"/>
</dbReference>
<dbReference type="SMART" id="SM00717">
    <property type="entry name" value="SANT"/>
    <property type="match status" value="2"/>
</dbReference>
<accession>A0A8T2RNE3</accession>
<evidence type="ECO:0000256" key="2">
    <source>
        <dbReference type="ARBA" id="ARBA00022737"/>
    </source>
</evidence>
<evidence type="ECO:0000259" key="7">
    <source>
        <dbReference type="PROSITE" id="PS50090"/>
    </source>
</evidence>
<dbReference type="CDD" id="cd00167">
    <property type="entry name" value="SANT"/>
    <property type="match status" value="2"/>
</dbReference>
<evidence type="ECO:0000256" key="5">
    <source>
        <dbReference type="ARBA" id="ARBA00023163"/>
    </source>
</evidence>
<sequence length="450" mass="51834">MAKPRKFTENNPYTNPYSYPTYKEQVGMINIKQKLTRGLWSPDEDEKLRACIMKHGPGNWSSVPELAGIQRCGKSCRLRWINYLRPDLKRGSFSAAEEKRIIELHKFFGNKWSKIASHLPGRTDNEIKNLWNSCLKKRVEKKTALDNQPPNTTFNSQHLIRDRSLERSSQMTIGSSLYIPAWPIFPFSYIDVQAPSQNAEDIKPKSKGNDIQNFHVENVADESLVHKDDLMRENDLNYTICEKKINYDQLLNSDDTFNQEHNQFILDLPQPSHYNKLQSLGYVEQSMIVARHTELKKARDCEEEGLTQLIARSVHQPFYKPDHDIPSMFYPALVRRENIPEMADFINCNISEANSSESDTLNYSLCSPYRNNTAQGRYCLEEEEQNDLLSAEFGKYSSTLQLYEVEPIGQSPSITYSDEGSSILTSLTDSQDIGYWLEDFSTQDASCRFG</sequence>
<dbReference type="FunFam" id="1.10.10.60:FF:000158">
    <property type="entry name" value="MYB transcription factor"/>
    <property type="match status" value="1"/>
</dbReference>
<evidence type="ECO:0000313" key="10">
    <source>
        <dbReference type="Proteomes" id="UP000825935"/>
    </source>
</evidence>
<comment type="caution">
    <text evidence="9">The sequence shown here is derived from an EMBL/GenBank/DDBJ whole genome shotgun (WGS) entry which is preliminary data.</text>
</comment>
<dbReference type="InterPro" id="IPR001005">
    <property type="entry name" value="SANT/Myb"/>
</dbReference>
<organism evidence="9 10">
    <name type="scientific">Ceratopteris richardii</name>
    <name type="common">Triangle waterfern</name>
    <dbReference type="NCBI Taxonomy" id="49495"/>
    <lineage>
        <taxon>Eukaryota</taxon>
        <taxon>Viridiplantae</taxon>
        <taxon>Streptophyta</taxon>
        <taxon>Embryophyta</taxon>
        <taxon>Tracheophyta</taxon>
        <taxon>Polypodiopsida</taxon>
        <taxon>Polypodiidae</taxon>
        <taxon>Polypodiales</taxon>
        <taxon>Pteridineae</taxon>
        <taxon>Pteridaceae</taxon>
        <taxon>Parkerioideae</taxon>
        <taxon>Ceratopteris</taxon>
    </lineage>
</organism>
<dbReference type="AlphaFoldDB" id="A0A8T2RNE3"/>